<gene>
    <name evidence="9" type="ORF">Cvel_21678.t2</name>
</gene>
<dbReference type="Pfam" id="PF10294">
    <property type="entry name" value="Methyltransf_16"/>
    <property type="match status" value="1"/>
</dbReference>
<feature type="transmembrane region" description="Helical" evidence="8">
    <location>
        <begin position="1392"/>
        <end position="1413"/>
    </location>
</feature>
<evidence type="ECO:0000256" key="4">
    <source>
        <dbReference type="ARBA" id="ARBA00022692"/>
    </source>
</evidence>
<evidence type="ECO:0000256" key="2">
    <source>
        <dbReference type="ARBA" id="ARBA00007015"/>
    </source>
</evidence>
<feature type="region of interest" description="Disordered" evidence="7">
    <location>
        <begin position="986"/>
        <end position="1005"/>
    </location>
</feature>
<feature type="region of interest" description="Disordered" evidence="7">
    <location>
        <begin position="834"/>
        <end position="885"/>
    </location>
</feature>
<feature type="transmembrane region" description="Helical" evidence="8">
    <location>
        <begin position="1538"/>
        <end position="1558"/>
    </location>
</feature>
<evidence type="ECO:0000256" key="6">
    <source>
        <dbReference type="ARBA" id="ARBA00023136"/>
    </source>
</evidence>
<feature type="transmembrane region" description="Helical" evidence="8">
    <location>
        <begin position="1255"/>
        <end position="1280"/>
    </location>
</feature>
<feature type="region of interest" description="Disordered" evidence="7">
    <location>
        <begin position="724"/>
        <end position="751"/>
    </location>
</feature>
<protein>
    <submittedName>
        <fullName evidence="9">Uncharacterized protein</fullName>
    </submittedName>
</protein>
<feature type="compositionally biased region" description="Basic and acidic residues" evidence="7">
    <location>
        <begin position="32"/>
        <end position="44"/>
    </location>
</feature>
<reference evidence="9" key="1">
    <citation type="submission" date="2014-11" db="EMBL/GenBank/DDBJ databases">
        <title>Molecular phylogeny of cliff fern family Woodsiaceae with morphological implications.</title>
        <authorList>
            <person name="Shao Y.-Z."/>
            <person name="Wei R."/>
            <person name="Zhang X.-C."/>
        </authorList>
    </citation>
    <scope>NUCLEOTIDE SEQUENCE</scope>
</reference>
<sequence length="1703" mass="179155">MKRSVFTYHKTDVRDSLFQPAILTRPRAPGEGGEREARTREGSRAGEGPRPTGAFRSREWARTAWAFGPGEGTRTTRVAGPIISLSDTSGPPSAVVRVDLGADNLSQFYQCAVFRDGCEGLRVWESSVVLTRCLIEASELLEGQHVVEVGSGCGLVAVAAASLRKGPLECGGTVGGPASFTATDGHPEVMENLELNLEENDLDYSKMTLASVPQTLTQHGGKMQKMSSCPLFVCEAPWQDVGAGSLAHAVQAAVARSKSLGSGAVGEEKQKDAFDLLVGADLVYPGIDLGSLAEALAELLGSSQERGRRKTTGSSSSTAATAAAAGAAASCPEGVLETLPAGGGGGGALLGVLVFPSNRPGLRALKTALADWGIQVDTYQLSSEVRAALAASFREDSNAKPSPTGEPSPSDHSSAQKSAPCPIPGTNTKAQKSVFRKLLERDVPGLFHKTGIDSHHQTERCQCEEACGRVVEGDVVGPLTERGSRTERVPPDSCGGPAAVGGAGEFLVFDPRKGSSSSSSVPSASTSGGGRIFRRDVPPSSPTAFAFSMTSSFSPSARQSSIETVAKPPGDTETEREAEGSLAVSAVTAAGRGGMLSSGRFGSLRGSRKLKKVRTPECLALFPGPGPGSGMDGGGERCDDSTAASSFATGTSSFGMCCSCSHVLPSEGPSVLNHNPHTKTEQKLLNVNILTNAVWDDRGGDGKGKGVASSCFVKGPMVFNFNTTEGGKGGGERAGISSVSSVNESPVDSQTEGETTEVLITSLSPFFPFPPSTREEGNRQMGGEGGVPRRTCTCSCTRCGRICVGDGLPCVENDGGRDGEGCVGAPLILRRQEEGGVTELVPRQDTGSDQGFHVGRGSVKSETEGQDEEEEEEYDEEDEDERAEHDFVPAQSVQEALDLLRGSDGRGSDWPQRAFSEVLSEANWAVDDDEHLSFASAPATIAQVGCGLDPLPFPQGVVPPLASVLSSGSPTLSEPFGVSPVRVCEEKEDQEETGGESRQKRSEPASVLEQLLRGIERDEFEVWMKDASPRDYESIPIRETGVHAHGVDGAGDGGEGEQEKGCMQSFLDSISPWAIVHYVQRVSDNFGGKFVLLLLSVYFGCKGALSTFTNSTMLPYFKGMGLDGIAYQTNSMVAGAPWGMKGLIGALSDSLPLGGYNKKPYMLLVAVLGSAAVLVLAVTPPSHLAGVPAIVAVLFLFVNLEIATLDLLCEGKYAELMVEKPHTRSDIVTFVWLCVGIGGGLVNCVVGPLNDHYGATLVFWLCLPFACQAVVPVLLGWLPEKRVPAEKNNRFDTTKIKERKGLFLLAAVMAFGAIGLAAIGLVGIAWVNLLYSVGASAGLCVMGFFCLPPMLAQCNLYLFLQDSLYISIGGALDYWFTADAACVPGGPAFDYTYYNTFTALVGTAASGVGLWAFQSFMSDWRFRPVFWVSTIMKIGASLFDLAIVMRWNITVLGIDDKFFYLLGDAIVLPVCSMLNFMPAVVLTSKLCPKNMESTVYAILAGFANFGSSVAKAVGVWAIEAAGVKTKSPDCEFSSLPSLIVFCHCILPALSVPLTFLLIPDKRMSESILDPSEEAHGEGDGGGTKAGRSGKDAKAASETELVSMIGKPAGREAQVHGESNTVGVVSGDSDANTPSLSAMESGGGNWKMGGGVISSADRSDSISGRSLRGRGSPRSERKESSDQLDSSEKRPIGRERDINTGISP</sequence>
<name>A0A0K6S7G9_9ALVE</name>
<keyword evidence="3" id="KW-0813">Transport</keyword>
<feature type="region of interest" description="Disordered" evidence="7">
    <location>
        <begin position="764"/>
        <end position="786"/>
    </location>
</feature>
<feature type="compositionally biased region" description="Gly residues" evidence="7">
    <location>
        <begin position="1640"/>
        <end position="1651"/>
    </location>
</feature>
<comment type="subcellular location">
    <subcellularLocation>
        <location evidence="1">Membrane</location>
        <topology evidence="1">Multi-pass membrane protein</topology>
    </subcellularLocation>
</comment>
<keyword evidence="5 8" id="KW-1133">Transmembrane helix</keyword>
<dbReference type="NCBIfam" id="TIGR00788">
    <property type="entry name" value="fbt"/>
    <property type="match status" value="1"/>
</dbReference>
<dbReference type="InterPro" id="IPR004324">
    <property type="entry name" value="FBT"/>
</dbReference>
<feature type="compositionally biased region" description="Polar residues" evidence="7">
    <location>
        <begin position="399"/>
        <end position="417"/>
    </location>
</feature>
<feature type="transmembrane region" description="Helical" evidence="8">
    <location>
        <begin position="1494"/>
        <end position="1518"/>
    </location>
</feature>
<dbReference type="Gene3D" id="3.40.50.150">
    <property type="entry name" value="Vaccinia Virus protein VP39"/>
    <property type="match status" value="1"/>
</dbReference>
<accession>A0A0K6S7G9</accession>
<dbReference type="SUPFAM" id="SSF53335">
    <property type="entry name" value="S-adenosyl-L-methionine-dependent methyltransferases"/>
    <property type="match status" value="1"/>
</dbReference>
<feature type="transmembrane region" description="Helical" evidence="8">
    <location>
        <begin position="1161"/>
        <end position="1179"/>
    </location>
</feature>
<comment type="similarity">
    <text evidence="2">Belongs to the major facilitator superfamily. Folate-biopterin transporter (TC 2.A.71) family.</text>
</comment>
<evidence type="ECO:0000256" key="7">
    <source>
        <dbReference type="SAM" id="MobiDB-lite"/>
    </source>
</evidence>
<feature type="transmembrane region" description="Helical" evidence="8">
    <location>
        <begin position="1301"/>
        <end position="1323"/>
    </location>
</feature>
<feature type="transmembrane region" description="Helical" evidence="8">
    <location>
        <begin position="1425"/>
        <end position="1447"/>
    </location>
</feature>
<feature type="transmembrane region" description="Helical" evidence="8">
    <location>
        <begin position="1185"/>
        <end position="1209"/>
    </location>
</feature>
<evidence type="ECO:0000313" key="9">
    <source>
        <dbReference type="EMBL" id="CUC09607.1"/>
    </source>
</evidence>
<feature type="transmembrane region" description="Helical" evidence="8">
    <location>
        <begin position="1329"/>
        <end position="1347"/>
    </location>
</feature>
<feature type="compositionally biased region" description="Polar residues" evidence="7">
    <location>
        <begin position="1616"/>
        <end position="1637"/>
    </location>
</feature>
<feature type="transmembrane region" description="Helical" evidence="8">
    <location>
        <begin position="1459"/>
        <end position="1482"/>
    </location>
</feature>
<feature type="compositionally biased region" description="Polar residues" evidence="7">
    <location>
        <begin position="737"/>
        <end position="751"/>
    </location>
</feature>
<feature type="region of interest" description="Disordered" evidence="7">
    <location>
        <begin position="511"/>
        <end position="539"/>
    </location>
</feature>
<feature type="region of interest" description="Disordered" evidence="7">
    <location>
        <begin position="393"/>
        <end position="428"/>
    </location>
</feature>
<dbReference type="InterPro" id="IPR019410">
    <property type="entry name" value="Methyltransf_16"/>
</dbReference>
<evidence type="ECO:0000256" key="5">
    <source>
        <dbReference type="ARBA" id="ARBA00022989"/>
    </source>
</evidence>
<feature type="region of interest" description="Disordered" evidence="7">
    <location>
        <begin position="1569"/>
        <end position="1703"/>
    </location>
</feature>
<feature type="region of interest" description="Disordered" evidence="7">
    <location>
        <begin position="618"/>
        <end position="637"/>
    </location>
</feature>
<dbReference type="PANTHER" id="PTHR31585">
    <property type="entry name" value="FOLATE-BIOPTERIN TRANSPORTER 1, CHLOROPLASTIC"/>
    <property type="match status" value="1"/>
</dbReference>
<evidence type="ECO:0000256" key="1">
    <source>
        <dbReference type="ARBA" id="ARBA00004141"/>
    </source>
</evidence>
<feature type="region of interest" description="Disordered" evidence="7">
    <location>
        <begin position="22"/>
        <end position="55"/>
    </location>
</feature>
<feature type="compositionally biased region" description="Acidic residues" evidence="7">
    <location>
        <begin position="864"/>
        <end position="881"/>
    </location>
</feature>
<feature type="compositionally biased region" description="Low complexity" evidence="7">
    <location>
        <begin position="1660"/>
        <end position="1671"/>
    </location>
</feature>
<dbReference type="InterPro" id="IPR036259">
    <property type="entry name" value="MFS_trans_sf"/>
</dbReference>
<dbReference type="InterPro" id="IPR029063">
    <property type="entry name" value="SAM-dependent_MTases_sf"/>
</dbReference>
<dbReference type="InterPro" id="IPR039309">
    <property type="entry name" value="BT1"/>
</dbReference>
<dbReference type="SUPFAM" id="SSF103473">
    <property type="entry name" value="MFS general substrate transporter"/>
    <property type="match status" value="1"/>
</dbReference>
<organism evidence="9">
    <name type="scientific">Chromera velia CCMP2878</name>
    <dbReference type="NCBI Taxonomy" id="1169474"/>
    <lineage>
        <taxon>Eukaryota</taxon>
        <taxon>Sar</taxon>
        <taxon>Alveolata</taxon>
        <taxon>Colpodellida</taxon>
        <taxon>Chromeraceae</taxon>
        <taxon>Chromera</taxon>
    </lineage>
</organism>
<dbReference type="GO" id="GO:0016020">
    <property type="term" value="C:membrane"/>
    <property type="evidence" value="ECO:0007669"/>
    <property type="project" value="UniProtKB-SubCell"/>
</dbReference>
<evidence type="ECO:0000256" key="3">
    <source>
        <dbReference type="ARBA" id="ARBA00022448"/>
    </source>
</evidence>
<feature type="compositionally biased region" description="Basic and acidic residues" evidence="7">
    <location>
        <begin position="1672"/>
        <end position="1697"/>
    </location>
</feature>
<keyword evidence="6 8" id="KW-0472">Membrane</keyword>
<dbReference type="Gene3D" id="1.20.1250.20">
    <property type="entry name" value="MFS general substrate transporter like domains"/>
    <property type="match status" value="1"/>
</dbReference>
<keyword evidence="4 8" id="KW-0812">Transmembrane</keyword>
<feature type="compositionally biased region" description="Low complexity" evidence="7">
    <location>
        <begin position="514"/>
        <end position="526"/>
    </location>
</feature>
<feature type="region of interest" description="Disordered" evidence="7">
    <location>
        <begin position="551"/>
        <end position="579"/>
    </location>
</feature>
<dbReference type="PANTHER" id="PTHR31585:SF51">
    <property type="entry name" value="TRANSPORTER, PUTATIVE-RELATED"/>
    <property type="match status" value="1"/>
</dbReference>
<dbReference type="Pfam" id="PF03092">
    <property type="entry name" value="BT1"/>
    <property type="match status" value="1"/>
</dbReference>
<dbReference type="VEuPathDB" id="CryptoDB:Cvel_21678"/>
<evidence type="ECO:0000256" key="8">
    <source>
        <dbReference type="SAM" id="Phobius"/>
    </source>
</evidence>
<feature type="transmembrane region" description="Helical" evidence="8">
    <location>
        <begin position="1230"/>
        <end position="1249"/>
    </location>
</feature>
<dbReference type="EMBL" id="CDMZ01001164">
    <property type="protein sequence ID" value="CUC09607.1"/>
    <property type="molecule type" value="Genomic_DNA"/>
</dbReference>
<proteinExistence type="inferred from homology"/>